<gene>
    <name evidence="1" type="ORF">SMAX5B_007840</name>
</gene>
<dbReference type="EMBL" id="CP026254">
    <property type="protein sequence ID" value="AWP11454.1"/>
    <property type="molecule type" value="Genomic_DNA"/>
</dbReference>
<name>A0A2U9C4F0_SCOMX</name>
<protein>
    <submittedName>
        <fullName evidence="1">Uncharacterized protein</fullName>
    </submittedName>
</protein>
<proteinExistence type="predicted"/>
<dbReference type="Proteomes" id="UP000246464">
    <property type="component" value="Chromosome 12"/>
</dbReference>
<keyword evidence="2" id="KW-1185">Reference proteome</keyword>
<sequence>MKTGMWLDRRRAEQGQCAGDVAASHSGALSRSSARPAFAAQLKTSAEGGISPARLQGGEDKTQHKAGIDICKCVQMCSETLRPVGAAWLVRVCGAGVKRLWKCEALSQCVSTVPDLDSAHDW</sequence>
<organism evidence="1 2">
    <name type="scientific">Scophthalmus maximus</name>
    <name type="common">Turbot</name>
    <name type="synonym">Psetta maxima</name>
    <dbReference type="NCBI Taxonomy" id="52904"/>
    <lineage>
        <taxon>Eukaryota</taxon>
        <taxon>Metazoa</taxon>
        <taxon>Chordata</taxon>
        <taxon>Craniata</taxon>
        <taxon>Vertebrata</taxon>
        <taxon>Euteleostomi</taxon>
        <taxon>Actinopterygii</taxon>
        <taxon>Neopterygii</taxon>
        <taxon>Teleostei</taxon>
        <taxon>Neoteleostei</taxon>
        <taxon>Acanthomorphata</taxon>
        <taxon>Carangaria</taxon>
        <taxon>Pleuronectiformes</taxon>
        <taxon>Pleuronectoidei</taxon>
        <taxon>Scophthalmidae</taxon>
        <taxon>Scophthalmus</taxon>
    </lineage>
</organism>
<evidence type="ECO:0000313" key="1">
    <source>
        <dbReference type="EMBL" id="AWP11454.1"/>
    </source>
</evidence>
<accession>A0A2U9C4F0</accession>
<dbReference type="AlphaFoldDB" id="A0A2U9C4F0"/>
<reference evidence="1 2" key="1">
    <citation type="submission" date="2017-12" db="EMBL/GenBank/DDBJ databases">
        <title>Integrating genomic resources of turbot (Scophthalmus maximus) in depth evaluation of genetic and physical mapping variation across individuals.</title>
        <authorList>
            <person name="Martinez P."/>
        </authorList>
    </citation>
    <scope>NUCLEOTIDE SEQUENCE [LARGE SCALE GENOMIC DNA]</scope>
</reference>
<evidence type="ECO:0000313" key="2">
    <source>
        <dbReference type="Proteomes" id="UP000246464"/>
    </source>
</evidence>